<proteinExistence type="inferred from homology"/>
<dbReference type="AlphaFoldDB" id="A0A6G1JUX1"/>
<dbReference type="GO" id="GO:0020037">
    <property type="term" value="F:heme binding"/>
    <property type="evidence" value="ECO:0007669"/>
    <property type="project" value="InterPro"/>
</dbReference>
<dbReference type="Proteomes" id="UP000799428">
    <property type="component" value="Unassembled WGS sequence"/>
</dbReference>
<keyword evidence="4 8" id="KW-0479">Metal-binding</keyword>
<keyword evidence="3 8" id="KW-0349">Heme</keyword>
<reference evidence="10" key="1">
    <citation type="journal article" date="2020" name="Stud. Mycol.">
        <title>101 Dothideomycetes genomes: a test case for predicting lifestyles and emergence of pathogens.</title>
        <authorList>
            <person name="Haridas S."/>
            <person name="Albert R."/>
            <person name="Binder M."/>
            <person name="Bloem J."/>
            <person name="Labutti K."/>
            <person name="Salamov A."/>
            <person name="Andreopoulos B."/>
            <person name="Baker S."/>
            <person name="Barry K."/>
            <person name="Bills G."/>
            <person name="Bluhm B."/>
            <person name="Cannon C."/>
            <person name="Castanera R."/>
            <person name="Culley D."/>
            <person name="Daum C."/>
            <person name="Ezra D."/>
            <person name="Gonzalez J."/>
            <person name="Henrissat B."/>
            <person name="Kuo A."/>
            <person name="Liang C."/>
            <person name="Lipzen A."/>
            <person name="Lutzoni F."/>
            <person name="Magnuson J."/>
            <person name="Mondo S."/>
            <person name="Nolan M."/>
            <person name="Ohm R."/>
            <person name="Pangilinan J."/>
            <person name="Park H.-J."/>
            <person name="Ramirez L."/>
            <person name="Alfaro M."/>
            <person name="Sun H."/>
            <person name="Tritt A."/>
            <person name="Yoshinaga Y."/>
            <person name="Zwiers L.-H."/>
            <person name="Turgeon B."/>
            <person name="Goodwin S."/>
            <person name="Spatafora J."/>
            <person name="Crous P."/>
            <person name="Grigoriev I."/>
        </authorList>
    </citation>
    <scope>NUCLEOTIDE SEQUENCE</scope>
    <source>
        <strain evidence="10">CBS 279.74</strain>
    </source>
</reference>
<dbReference type="PRINTS" id="PR00385">
    <property type="entry name" value="P450"/>
</dbReference>
<keyword evidence="7 9" id="KW-0503">Monooxygenase</keyword>
<dbReference type="Gene3D" id="1.10.630.10">
    <property type="entry name" value="Cytochrome P450"/>
    <property type="match status" value="1"/>
</dbReference>
<evidence type="ECO:0000256" key="1">
    <source>
        <dbReference type="ARBA" id="ARBA00001971"/>
    </source>
</evidence>
<evidence type="ECO:0000256" key="9">
    <source>
        <dbReference type="RuleBase" id="RU000461"/>
    </source>
</evidence>
<gene>
    <name evidence="10" type="ORF">K504DRAFT_443023</name>
</gene>
<keyword evidence="11" id="KW-1185">Reference proteome</keyword>
<evidence type="ECO:0000256" key="3">
    <source>
        <dbReference type="ARBA" id="ARBA00022617"/>
    </source>
</evidence>
<evidence type="ECO:0000313" key="11">
    <source>
        <dbReference type="Proteomes" id="UP000799428"/>
    </source>
</evidence>
<dbReference type="SUPFAM" id="SSF48264">
    <property type="entry name" value="Cytochrome P450"/>
    <property type="match status" value="1"/>
</dbReference>
<accession>A0A6G1JUX1</accession>
<comment type="similarity">
    <text evidence="2 9">Belongs to the cytochrome P450 family.</text>
</comment>
<dbReference type="GO" id="GO:0004497">
    <property type="term" value="F:monooxygenase activity"/>
    <property type="evidence" value="ECO:0007669"/>
    <property type="project" value="UniProtKB-KW"/>
</dbReference>
<evidence type="ECO:0000256" key="2">
    <source>
        <dbReference type="ARBA" id="ARBA00010617"/>
    </source>
</evidence>
<dbReference type="PRINTS" id="PR00463">
    <property type="entry name" value="EP450I"/>
</dbReference>
<name>A0A6G1JUX1_9PLEO</name>
<dbReference type="GO" id="GO:0016705">
    <property type="term" value="F:oxidoreductase activity, acting on paired donors, with incorporation or reduction of molecular oxygen"/>
    <property type="evidence" value="ECO:0007669"/>
    <property type="project" value="InterPro"/>
</dbReference>
<evidence type="ECO:0000256" key="7">
    <source>
        <dbReference type="ARBA" id="ARBA00023033"/>
    </source>
</evidence>
<dbReference type="InterPro" id="IPR050121">
    <property type="entry name" value="Cytochrome_P450_monoxygenase"/>
</dbReference>
<dbReference type="GO" id="GO:0005506">
    <property type="term" value="F:iron ion binding"/>
    <property type="evidence" value="ECO:0007669"/>
    <property type="project" value="InterPro"/>
</dbReference>
<dbReference type="OrthoDB" id="1470350at2759"/>
<dbReference type="PANTHER" id="PTHR24305">
    <property type="entry name" value="CYTOCHROME P450"/>
    <property type="match status" value="1"/>
</dbReference>
<comment type="cofactor">
    <cofactor evidence="1 8">
        <name>heme</name>
        <dbReference type="ChEBI" id="CHEBI:30413"/>
    </cofactor>
</comment>
<dbReference type="EMBL" id="MU005784">
    <property type="protein sequence ID" value="KAF2704082.1"/>
    <property type="molecule type" value="Genomic_DNA"/>
</dbReference>
<evidence type="ECO:0000256" key="8">
    <source>
        <dbReference type="PIRSR" id="PIRSR602401-1"/>
    </source>
</evidence>
<feature type="binding site" description="axial binding residue" evidence="8">
    <location>
        <position position="443"/>
    </location>
    <ligand>
        <name>heme</name>
        <dbReference type="ChEBI" id="CHEBI:30413"/>
    </ligand>
    <ligandPart>
        <name>Fe</name>
        <dbReference type="ChEBI" id="CHEBI:18248"/>
    </ligandPart>
</feature>
<protein>
    <submittedName>
        <fullName evidence="10">Cytochrome P450</fullName>
    </submittedName>
</protein>
<evidence type="ECO:0000256" key="6">
    <source>
        <dbReference type="ARBA" id="ARBA00023004"/>
    </source>
</evidence>
<dbReference type="PROSITE" id="PS00086">
    <property type="entry name" value="CYTOCHROME_P450"/>
    <property type="match status" value="1"/>
</dbReference>
<evidence type="ECO:0000256" key="5">
    <source>
        <dbReference type="ARBA" id="ARBA00023002"/>
    </source>
</evidence>
<keyword evidence="5 9" id="KW-0560">Oxidoreductase</keyword>
<keyword evidence="6 8" id="KW-0408">Iron</keyword>
<dbReference type="Pfam" id="PF00067">
    <property type="entry name" value="p450"/>
    <property type="match status" value="1"/>
</dbReference>
<organism evidence="10 11">
    <name type="scientific">Pleomassaria siparia CBS 279.74</name>
    <dbReference type="NCBI Taxonomy" id="1314801"/>
    <lineage>
        <taxon>Eukaryota</taxon>
        <taxon>Fungi</taxon>
        <taxon>Dikarya</taxon>
        <taxon>Ascomycota</taxon>
        <taxon>Pezizomycotina</taxon>
        <taxon>Dothideomycetes</taxon>
        <taxon>Pleosporomycetidae</taxon>
        <taxon>Pleosporales</taxon>
        <taxon>Pleomassariaceae</taxon>
        <taxon>Pleomassaria</taxon>
    </lineage>
</organism>
<dbReference type="InterPro" id="IPR036396">
    <property type="entry name" value="Cyt_P450_sf"/>
</dbReference>
<evidence type="ECO:0000256" key="4">
    <source>
        <dbReference type="ARBA" id="ARBA00022723"/>
    </source>
</evidence>
<dbReference type="InterPro" id="IPR001128">
    <property type="entry name" value="Cyt_P450"/>
</dbReference>
<dbReference type="PANTHER" id="PTHR24305:SF237">
    <property type="entry name" value="CYTOCHROME P450 MONOOXYGENASE ATNE-RELATED"/>
    <property type="match status" value="1"/>
</dbReference>
<dbReference type="InterPro" id="IPR017972">
    <property type="entry name" value="Cyt_P450_CS"/>
</dbReference>
<evidence type="ECO:0000313" key="10">
    <source>
        <dbReference type="EMBL" id="KAF2704082.1"/>
    </source>
</evidence>
<dbReference type="InterPro" id="IPR002401">
    <property type="entry name" value="Cyt_P450_E_grp-I"/>
</dbReference>
<sequence length="514" mass="58046">MFLIAAITAVSSLSLLIVYRLHFHPLAKYPGPLVGRITDWYSVYHCFTGDRHLDFVHLHAKYGHVVRYGPNRLSFSTTEALQAIYGSRANTKKSFWYEAMLLFMKVPSTHATIDKSQHSRKRRILSRALSDRMMPVYESGFLQLLDEFLKRFEPSSTLNNPGLSPAFDISREFTLFNFDSMGQFCFGESFGSLQNPKNAMIVEKTHEGFRGLNAIGYMPGLSWLQLDALMYKTKRILAEYEAYAAALSRKCIQRSDQSTEKTGQSRCVFDILYSISNQPGADGFSLPELQSESSLLVTTGTDTTAGALSNLMFHLLNNPETMTRLTEEIRSSFSDISEIRMGATLNSCEYLAACIDESLRLSPVIGGCLMREILSGGMKIDGDQIPQGIDVGVPHHVIMRSPDYYDSPWEYWPQRWMSSETPEDRIQRARAAFCPFGIGTTGCVGRKWALIEMQLTIARLLFRFDINMIMPETGKGLSATERLRIREQKELDWFVVSTTGPMLKFQLAKTSKGS</sequence>